<keyword evidence="4 6" id="KW-0472">Membrane</keyword>
<dbReference type="GO" id="GO:0016020">
    <property type="term" value="C:membrane"/>
    <property type="evidence" value="ECO:0007669"/>
    <property type="project" value="UniProtKB-SubCell"/>
</dbReference>
<comment type="caution">
    <text evidence="8">The sequence shown here is derived from an EMBL/GenBank/DDBJ whole genome shotgun (WGS) entry which is preliminary data.</text>
</comment>
<feature type="domain" description="Rhodopsin" evidence="7">
    <location>
        <begin position="64"/>
        <end position="189"/>
    </location>
</feature>
<comment type="similarity">
    <text evidence="5">Belongs to the SAT4 family.</text>
</comment>
<evidence type="ECO:0000256" key="5">
    <source>
        <dbReference type="ARBA" id="ARBA00038359"/>
    </source>
</evidence>
<proteinExistence type="inferred from homology"/>
<dbReference type="EMBL" id="CAJPDS010000074">
    <property type="protein sequence ID" value="CAF9934369.1"/>
    <property type="molecule type" value="Genomic_DNA"/>
</dbReference>
<evidence type="ECO:0000259" key="7">
    <source>
        <dbReference type="Pfam" id="PF20684"/>
    </source>
</evidence>
<dbReference type="PANTHER" id="PTHR33048:SF47">
    <property type="entry name" value="INTEGRAL MEMBRANE PROTEIN-RELATED"/>
    <property type="match status" value="1"/>
</dbReference>
<sequence length="190" mass="20779">MAAPSTAGESEKILALLNGPAGAPPAGVKSNFDNPPNLHTNLIATVVVGLVSSTLVVVIRFYSKLVLIKSTAYEDYAVLMAWYLRIFIPNRKGNMPLYVTIHVLAWSNIGFYLVATIFEIIMCSPREKIWNPLISTGHCYNANAAYMATGIFNVISDFSILILPMIPISKLQMPLKKKIMMIAIFAAGAM</sequence>
<evidence type="ECO:0000313" key="9">
    <source>
        <dbReference type="Proteomes" id="UP000664521"/>
    </source>
</evidence>
<evidence type="ECO:0000256" key="2">
    <source>
        <dbReference type="ARBA" id="ARBA00022692"/>
    </source>
</evidence>
<dbReference type="Proteomes" id="UP000664521">
    <property type="component" value="Unassembled WGS sequence"/>
</dbReference>
<evidence type="ECO:0000256" key="1">
    <source>
        <dbReference type="ARBA" id="ARBA00004141"/>
    </source>
</evidence>
<dbReference type="Pfam" id="PF20684">
    <property type="entry name" value="Fung_rhodopsin"/>
    <property type="match status" value="1"/>
</dbReference>
<gene>
    <name evidence="8" type="ORF">HETSPECPRED_009205</name>
</gene>
<keyword evidence="3 6" id="KW-1133">Transmembrane helix</keyword>
<protein>
    <recommendedName>
        <fullName evidence="7">Rhodopsin domain-containing protein</fullName>
    </recommendedName>
</protein>
<evidence type="ECO:0000256" key="4">
    <source>
        <dbReference type="ARBA" id="ARBA00023136"/>
    </source>
</evidence>
<dbReference type="PANTHER" id="PTHR33048">
    <property type="entry name" value="PTH11-LIKE INTEGRAL MEMBRANE PROTEIN (AFU_ORTHOLOGUE AFUA_5G11245)"/>
    <property type="match status" value="1"/>
</dbReference>
<comment type="subcellular location">
    <subcellularLocation>
        <location evidence="1">Membrane</location>
        <topology evidence="1">Multi-pass membrane protein</topology>
    </subcellularLocation>
</comment>
<evidence type="ECO:0000256" key="6">
    <source>
        <dbReference type="SAM" id="Phobius"/>
    </source>
</evidence>
<dbReference type="InterPro" id="IPR052337">
    <property type="entry name" value="SAT4-like"/>
</dbReference>
<name>A0A8H3G0J3_9LECA</name>
<dbReference type="OrthoDB" id="2496787at2759"/>
<dbReference type="AlphaFoldDB" id="A0A8H3G0J3"/>
<keyword evidence="9" id="KW-1185">Reference proteome</keyword>
<reference evidence="8" key="1">
    <citation type="submission" date="2021-03" db="EMBL/GenBank/DDBJ databases">
        <authorList>
            <person name="Tagirdzhanova G."/>
        </authorList>
    </citation>
    <scope>NUCLEOTIDE SEQUENCE</scope>
</reference>
<keyword evidence="2 6" id="KW-0812">Transmembrane</keyword>
<feature type="transmembrane region" description="Helical" evidence="6">
    <location>
        <begin position="142"/>
        <end position="168"/>
    </location>
</feature>
<accession>A0A8H3G0J3</accession>
<feature type="transmembrane region" description="Helical" evidence="6">
    <location>
        <begin position="97"/>
        <end position="122"/>
    </location>
</feature>
<evidence type="ECO:0000313" key="8">
    <source>
        <dbReference type="EMBL" id="CAF9934369.1"/>
    </source>
</evidence>
<dbReference type="InterPro" id="IPR049326">
    <property type="entry name" value="Rhodopsin_dom_fungi"/>
</dbReference>
<organism evidence="8 9">
    <name type="scientific">Heterodermia speciosa</name>
    <dbReference type="NCBI Taxonomy" id="116794"/>
    <lineage>
        <taxon>Eukaryota</taxon>
        <taxon>Fungi</taxon>
        <taxon>Dikarya</taxon>
        <taxon>Ascomycota</taxon>
        <taxon>Pezizomycotina</taxon>
        <taxon>Lecanoromycetes</taxon>
        <taxon>OSLEUM clade</taxon>
        <taxon>Lecanoromycetidae</taxon>
        <taxon>Caliciales</taxon>
        <taxon>Physciaceae</taxon>
        <taxon>Heterodermia</taxon>
    </lineage>
</organism>
<feature type="transmembrane region" description="Helical" evidence="6">
    <location>
        <begin position="42"/>
        <end position="62"/>
    </location>
</feature>
<evidence type="ECO:0000256" key="3">
    <source>
        <dbReference type="ARBA" id="ARBA00022989"/>
    </source>
</evidence>